<dbReference type="Proteomes" id="UP000553957">
    <property type="component" value="Unassembled WGS sequence"/>
</dbReference>
<dbReference type="Pfam" id="PF20060">
    <property type="entry name" value="DUF6459"/>
    <property type="match status" value="1"/>
</dbReference>
<dbReference type="EMBL" id="JABJRC010000016">
    <property type="protein sequence ID" value="NOL45744.1"/>
    <property type="molecule type" value="Genomic_DNA"/>
</dbReference>
<dbReference type="RefSeq" id="WP_171679042.1">
    <property type="nucleotide sequence ID" value="NZ_JABJRC010000016.1"/>
</dbReference>
<dbReference type="AlphaFoldDB" id="A0A7Y4L7D3"/>
<accession>A0A7Y4L7D3</accession>
<dbReference type="InterPro" id="IPR045596">
    <property type="entry name" value="DUF6459"/>
</dbReference>
<keyword evidence="3" id="KW-1185">Reference proteome</keyword>
<name>A0A7Y4L7D3_9ACTN</name>
<reference evidence="2 3" key="1">
    <citation type="submission" date="2020-05" db="EMBL/GenBank/DDBJ databases">
        <title>Genome sequence of Kribbella sandramycini ATCC 39419.</title>
        <authorList>
            <person name="Maclea K.S."/>
            <person name="Fair J.L."/>
        </authorList>
    </citation>
    <scope>NUCLEOTIDE SEQUENCE [LARGE SCALE GENOMIC DNA]</scope>
    <source>
        <strain evidence="2 3">ATCC 39419</strain>
    </source>
</reference>
<protein>
    <submittedName>
        <fullName evidence="2">Uncharacterized protein</fullName>
    </submittedName>
</protein>
<organism evidence="2 3">
    <name type="scientific">Kribbella sandramycini</name>
    <dbReference type="NCBI Taxonomy" id="60450"/>
    <lineage>
        <taxon>Bacteria</taxon>
        <taxon>Bacillati</taxon>
        <taxon>Actinomycetota</taxon>
        <taxon>Actinomycetes</taxon>
        <taxon>Propionibacteriales</taxon>
        <taxon>Kribbellaceae</taxon>
        <taxon>Kribbella</taxon>
    </lineage>
</organism>
<reference evidence="1 4" key="2">
    <citation type="submission" date="2020-08" db="EMBL/GenBank/DDBJ databases">
        <title>Sequencing the genomes of 1000 actinobacteria strains.</title>
        <authorList>
            <person name="Klenk H.-P."/>
        </authorList>
    </citation>
    <scope>NUCLEOTIDE SEQUENCE [LARGE SCALE GENOMIC DNA]</scope>
    <source>
        <strain evidence="1 4">DSM 15626</strain>
    </source>
</reference>
<comment type="caution">
    <text evidence="2">The sequence shown here is derived from an EMBL/GenBank/DDBJ whole genome shotgun (WGS) entry which is preliminary data.</text>
</comment>
<evidence type="ECO:0000313" key="1">
    <source>
        <dbReference type="EMBL" id="MBB6567206.1"/>
    </source>
</evidence>
<gene>
    <name evidence="1" type="ORF">HNR71_002843</name>
    <name evidence="2" type="ORF">HPO96_36420</name>
</gene>
<dbReference type="Proteomes" id="UP000534306">
    <property type="component" value="Unassembled WGS sequence"/>
</dbReference>
<evidence type="ECO:0000313" key="3">
    <source>
        <dbReference type="Proteomes" id="UP000534306"/>
    </source>
</evidence>
<evidence type="ECO:0000313" key="4">
    <source>
        <dbReference type="Proteomes" id="UP000553957"/>
    </source>
</evidence>
<dbReference type="EMBL" id="JACHKF010000001">
    <property type="protein sequence ID" value="MBB6567206.1"/>
    <property type="molecule type" value="Genomic_DNA"/>
</dbReference>
<proteinExistence type="predicted"/>
<sequence length="276" mass="28153">MSRAEVAADSPYQFSRPGELAEVVELRPGGTKVPGAETVEPGLAEQAVTGVRQEQKPKIGGAVMEQLVSVGAPRRASRKLQAAPGLGAEGRAADVGAGAAGGGAAAVGAGGGTARAGAAGAGVVGREVPAGVRFAGAMSVGALALRRQALGRVEGEGAVGGEGVGVPEAREWGGRLAQAVAEVLSGDRPAAQLVRFTDEEVFFELNRRVRMLGLSTNASGRVSKERCALRSVRVCKPRAGVAEVAAHVRHGSRSQAIALRMEVRRNRWVCTALEVG</sequence>
<evidence type="ECO:0000313" key="2">
    <source>
        <dbReference type="EMBL" id="NOL45744.1"/>
    </source>
</evidence>